<dbReference type="GO" id="GO:0044183">
    <property type="term" value="F:protein folding chaperone"/>
    <property type="evidence" value="ECO:0007669"/>
    <property type="project" value="InterPro"/>
</dbReference>
<comment type="subunit">
    <text evidence="3">Heptamer of 7 subunits arranged in a ring. Interacts with the chaperonin GroEL.</text>
</comment>
<evidence type="ECO:0000313" key="5">
    <source>
        <dbReference type="EMBL" id="TWU33333.1"/>
    </source>
</evidence>
<comment type="subcellular location">
    <subcellularLocation>
        <location evidence="3">Cytoplasm</location>
    </subcellularLocation>
</comment>
<dbReference type="GO" id="GO:0051087">
    <property type="term" value="F:protein-folding chaperone binding"/>
    <property type="evidence" value="ECO:0007669"/>
    <property type="project" value="TreeGrafter"/>
</dbReference>
<evidence type="ECO:0000256" key="2">
    <source>
        <dbReference type="ARBA" id="ARBA00023186"/>
    </source>
</evidence>
<dbReference type="CDD" id="cd00320">
    <property type="entry name" value="cpn10"/>
    <property type="match status" value="1"/>
</dbReference>
<organism evidence="5 6">
    <name type="scientific">Novipirellula artificiosorum</name>
    <dbReference type="NCBI Taxonomy" id="2528016"/>
    <lineage>
        <taxon>Bacteria</taxon>
        <taxon>Pseudomonadati</taxon>
        <taxon>Planctomycetota</taxon>
        <taxon>Planctomycetia</taxon>
        <taxon>Pirellulales</taxon>
        <taxon>Pirellulaceae</taxon>
        <taxon>Novipirellula</taxon>
    </lineage>
</organism>
<evidence type="ECO:0000256" key="4">
    <source>
        <dbReference type="RuleBase" id="RU000535"/>
    </source>
</evidence>
<comment type="similarity">
    <text evidence="1 3 4">Belongs to the GroES chaperonin family.</text>
</comment>
<evidence type="ECO:0000313" key="6">
    <source>
        <dbReference type="Proteomes" id="UP000319143"/>
    </source>
</evidence>
<dbReference type="Proteomes" id="UP000319143">
    <property type="component" value="Unassembled WGS sequence"/>
</dbReference>
<dbReference type="GO" id="GO:0005737">
    <property type="term" value="C:cytoplasm"/>
    <property type="evidence" value="ECO:0007669"/>
    <property type="project" value="UniProtKB-SubCell"/>
</dbReference>
<comment type="caution">
    <text evidence="5">The sequence shown here is derived from an EMBL/GenBank/DDBJ whole genome shotgun (WGS) entry which is preliminary data.</text>
</comment>
<gene>
    <name evidence="5" type="primary">groS_3</name>
    <name evidence="3" type="synonym">groES</name>
    <name evidence="3" type="synonym">groS</name>
    <name evidence="5" type="ORF">Poly41_50870</name>
</gene>
<protein>
    <recommendedName>
        <fullName evidence="3">Co-chaperonin GroES</fullName>
    </recommendedName>
    <alternativeName>
        <fullName evidence="3">10 kDa chaperonin</fullName>
    </alternativeName>
    <alternativeName>
        <fullName evidence="3">Chaperonin-10</fullName>
        <shortName evidence="3">Cpn10</shortName>
    </alternativeName>
</protein>
<comment type="function">
    <text evidence="3 4">Together with the chaperonin GroEL, plays an essential role in assisting protein folding. The GroEL-GroES system forms a nano-cage that allows encapsulation of the non-native substrate proteins and provides a physical environment optimized to promote and accelerate protein folding. GroES binds to the apical surface of the GroEL ring, thereby capping the opening of the GroEL channel.</text>
</comment>
<keyword evidence="3" id="KW-0963">Cytoplasm</keyword>
<dbReference type="InterPro" id="IPR011032">
    <property type="entry name" value="GroES-like_sf"/>
</dbReference>
<dbReference type="Gene3D" id="2.30.33.40">
    <property type="entry name" value="GroES chaperonin"/>
    <property type="match status" value="1"/>
</dbReference>
<accession>A0A5C6D815</accession>
<dbReference type="NCBIfam" id="NF001533">
    <property type="entry name" value="PRK00364.2-4"/>
    <property type="match status" value="1"/>
</dbReference>
<dbReference type="PRINTS" id="PR00297">
    <property type="entry name" value="CHAPERONIN10"/>
</dbReference>
<dbReference type="SUPFAM" id="SSF50129">
    <property type="entry name" value="GroES-like"/>
    <property type="match status" value="1"/>
</dbReference>
<dbReference type="InterPro" id="IPR020818">
    <property type="entry name" value="Chaperonin_GroES"/>
</dbReference>
<evidence type="ECO:0000256" key="1">
    <source>
        <dbReference type="ARBA" id="ARBA00006975"/>
    </source>
</evidence>
<dbReference type="PROSITE" id="PS00681">
    <property type="entry name" value="CHAPERONINS_CPN10"/>
    <property type="match status" value="1"/>
</dbReference>
<keyword evidence="6" id="KW-1185">Reference proteome</keyword>
<reference evidence="5 6" key="1">
    <citation type="submission" date="2019-02" db="EMBL/GenBank/DDBJ databases">
        <title>Deep-cultivation of Planctomycetes and their phenomic and genomic characterization uncovers novel biology.</title>
        <authorList>
            <person name="Wiegand S."/>
            <person name="Jogler M."/>
            <person name="Boedeker C."/>
            <person name="Pinto D."/>
            <person name="Vollmers J."/>
            <person name="Rivas-Marin E."/>
            <person name="Kohn T."/>
            <person name="Peeters S.H."/>
            <person name="Heuer A."/>
            <person name="Rast P."/>
            <person name="Oberbeckmann S."/>
            <person name="Bunk B."/>
            <person name="Jeske O."/>
            <person name="Meyerdierks A."/>
            <person name="Storesund J.E."/>
            <person name="Kallscheuer N."/>
            <person name="Luecker S."/>
            <person name="Lage O.M."/>
            <person name="Pohl T."/>
            <person name="Merkel B.J."/>
            <person name="Hornburger P."/>
            <person name="Mueller R.-W."/>
            <person name="Bruemmer F."/>
            <person name="Labrenz M."/>
            <person name="Spormann A.M."/>
            <person name="Op Den Camp H."/>
            <person name="Overmann J."/>
            <person name="Amann R."/>
            <person name="Jetten M.S.M."/>
            <person name="Mascher T."/>
            <person name="Medema M.H."/>
            <person name="Devos D.P."/>
            <person name="Kaster A.-K."/>
            <person name="Ovreas L."/>
            <person name="Rohde M."/>
            <person name="Galperin M.Y."/>
            <person name="Jogler C."/>
        </authorList>
    </citation>
    <scope>NUCLEOTIDE SEQUENCE [LARGE SCALE GENOMIC DNA]</scope>
    <source>
        <strain evidence="5 6">Poly41</strain>
    </source>
</reference>
<dbReference type="InterPro" id="IPR018369">
    <property type="entry name" value="Chaprnonin_Cpn10_CS"/>
</dbReference>
<dbReference type="AlphaFoldDB" id="A0A5C6D815"/>
<dbReference type="Pfam" id="PF00166">
    <property type="entry name" value="Cpn10"/>
    <property type="match status" value="1"/>
</dbReference>
<dbReference type="HAMAP" id="MF_00580">
    <property type="entry name" value="CH10"/>
    <property type="match status" value="1"/>
</dbReference>
<dbReference type="RefSeq" id="WP_146529664.1">
    <property type="nucleotide sequence ID" value="NZ_SJPV01000010.1"/>
</dbReference>
<dbReference type="InterPro" id="IPR037124">
    <property type="entry name" value="Chaperonin_GroES_sf"/>
</dbReference>
<dbReference type="SMART" id="SM00883">
    <property type="entry name" value="Cpn10"/>
    <property type="match status" value="1"/>
</dbReference>
<dbReference type="PANTHER" id="PTHR10772:SF58">
    <property type="entry name" value="CO-CHAPERONIN GROES"/>
    <property type="match status" value="1"/>
</dbReference>
<dbReference type="GO" id="GO:0005524">
    <property type="term" value="F:ATP binding"/>
    <property type="evidence" value="ECO:0007669"/>
    <property type="project" value="InterPro"/>
</dbReference>
<name>A0A5C6D815_9BACT</name>
<dbReference type="PANTHER" id="PTHR10772">
    <property type="entry name" value="10 KDA HEAT SHOCK PROTEIN"/>
    <property type="match status" value="1"/>
</dbReference>
<dbReference type="FunFam" id="2.30.33.40:FF:000001">
    <property type="entry name" value="10 kDa chaperonin"/>
    <property type="match status" value="1"/>
</dbReference>
<dbReference type="EMBL" id="SJPV01000010">
    <property type="protein sequence ID" value="TWU33333.1"/>
    <property type="molecule type" value="Genomic_DNA"/>
</dbReference>
<dbReference type="NCBIfam" id="NF001531">
    <property type="entry name" value="PRK00364.2-2"/>
    <property type="match status" value="1"/>
</dbReference>
<dbReference type="GO" id="GO:0046872">
    <property type="term" value="F:metal ion binding"/>
    <property type="evidence" value="ECO:0007669"/>
    <property type="project" value="TreeGrafter"/>
</dbReference>
<keyword evidence="2 3" id="KW-0143">Chaperone</keyword>
<proteinExistence type="inferred from homology"/>
<evidence type="ECO:0000256" key="3">
    <source>
        <dbReference type="HAMAP-Rule" id="MF_00580"/>
    </source>
</evidence>
<sequence>MAKISLRPLDDRVVVQPQEAEEMTAGGIVLPDAAREKPLRGTIVAVGPGKMLDSGNRGELTVAVGDTVIYGRYGGSDIEVDGKEMKILRESDILAKVL</sequence>
<dbReference type="GO" id="GO:0051082">
    <property type="term" value="F:unfolded protein binding"/>
    <property type="evidence" value="ECO:0007669"/>
    <property type="project" value="TreeGrafter"/>
</dbReference>
<dbReference type="OrthoDB" id="9806791at2"/>